<evidence type="ECO:0000313" key="3">
    <source>
        <dbReference type="Proteomes" id="UP001189429"/>
    </source>
</evidence>
<comment type="caution">
    <text evidence="2">The sequence shown here is derived from an EMBL/GenBank/DDBJ whole genome shotgun (WGS) entry which is preliminary data.</text>
</comment>
<keyword evidence="1" id="KW-0732">Signal</keyword>
<dbReference type="Pfam" id="PF10563">
    <property type="entry name" value="CA_like"/>
    <property type="match status" value="1"/>
</dbReference>
<sequence length="433" mass="46157">MGSARKSPLAAAVLLGVLMWPALGTGCPDDADSDLCDATTTDPDEELPTSGASRSAPLVLSLALALSGHKHQSAAALGWLAALGSVPMALGADGPAGYTCGAVKDMYKDAGCCGQPDATFDVANYQIIPAPDTSVITTANPCEGTKPTASGFDNFPCADAIVGAVEQAGANVTEGYMGGMAVDATPWNLTYLEGGLCPVNVHWHYGAEHLSVGQFDEDGTGRNFSEEDDGGEDLTRRLAVARLGFQCHHFDEADPKFTTEYEWAYCVGMHVGETYEVHWPHSAAGACGTPFQYQTPFYDGVFCRGATYLAGELQHKVGVQAQVFVIVNDEDYFYPDLMRGMIMDPLGAQGFGADIAYYTGSTTGTSRDNEMCSAYSPITWQVDRKCHLISASSFDKMCADMLQQKDDMSDDLHAHGARELVSDELAADNLQRL</sequence>
<dbReference type="Proteomes" id="UP001189429">
    <property type="component" value="Unassembled WGS sequence"/>
</dbReference>
<evidence type="ECO:0000256" key="1">
    <source>
        <dbReference type="SAM" id="SignalP"/>
    </source>
</evidence>
<organism evidence="2 3">
    <name type="scientific">Prorocentrum cordatum</name>
    <dbReference type="NCBI Taxonomy" id="2364126"/>
    <lineage>
        <taxon>Eukaryota</taxon>
        <taxon>Sar</taxon>
        <taxon>Alveolata</taxon>
        <taxon>Dinophyceae</taxon>
        <taxon>Prorocentrales</taxon>
        <taxon>Prorocentraceae</taxon>
        <taxon>Prorocentrum</taxon>
    </lineage>
</organism>
<evidence type="ECO:0000313" key="2">
    <source>
        <dbReference type="EMBL" id="CAK0864636.1"/>
    </source>
</evidence>
<accession>A0ABN9UX15</accession>
<name>A0ABN9UX15_9DINO</name>
<protein>
    <recommendedName>
        <fullName evidence="4">Carbonic anhydrase</fullName>
    </recommendedName>
</protein>
<feature type="signal peptide" evidence="1">
    <location>
        <begin position="1"/>
        <end position="24"/>
    </location>
</feature>
<feature type="chain" id="PRO_5047199861" description="Carbonic anhydrase" evidence="1">
    <location>
        <begin position="25"/>
        <end position="433"/>
    </location>
</feature>
<dbReference type="PROSITE" id="PS51257">
    <property type="entry name" value="PROKAR_LIPOPROTEIN"/>
    <property type="match status" value="1"/>
</dbReference>
<gene>
    <name evidence="2" type="ORF">PCOR1329_LOCUS52459</name>
</gene>
<reference evidence="2" key="1">
    <citation type="submission" date="2023-10" db="EMBL/GenBank/DDBJ databases">
        <authorList>
            <person name="Chen Y."/>
            <person name="Shah S."/>
            <person name="Dougan E. K."/>
            <person name="Thang M."/>
            <person name="Chan C."/>
        </authorList>
    </citation>
    <scope>NUCLEOTIDE SEQUENCE [LARGE SCALE GENOMIC DNA]</scope>
</reference>
<keyword evidence="3" id="KW-1185">Reference proteome</keyword>
<proteinExistence type="predicted"/>
<evidence type="ECO:0008006" key="4">
    <source>
        <dbReference type="Google" id="ProtNLM"/>
    </source>
</evidence>
<dbReference type="EMBL" id="CAUYUJ010016385">
    <property type="protein sequence ID" value="CAK0864636.1"/>
    <property type="molecule type" value="Genomic_DNA"/>
</dbReference>
<dbReference type="InterPro" id="IPR018883">
    <property type="entry name" value="Delta_CA"/>
</dbReference>